<feature type="compositionally biased region" description="Low complexity" evidence="1">
    <location>
        <begin position="72"/>
        <end position="86"/>
    </location>
</feature>
<sequence>MALAGTPGPDRGGRRAPAGRQPAARRLDARTAADAAQEHLRPERPRAGGRARPRQSDRVHPGRAAHDRARPGRPARTPRPAGGRAPPMITFSIVINTLDRAALLQETLESLCRLRYAGQFEVIVVNGPSTDGTERVIASWLPRIRTARCPVANLSVSRNIGICMAAGEVVAFIDDDAIPEPEWLAGLAAAYDDAGVGGAGGRVYDSSGYTFQYHYASASRLGEVDTGQRRATPQLCFPGSREFPYLQGTNASFRRSALLEVGGFDEEFEYFLDETDVCCRLVDAGFLLKQLEHAYVHHKTAPNGVRDAARLPRAIYPILKNTIYFSLKHGLEYATRERIDALNRDKADSHRRHVEFMIANGSADAQRRVRFDDEAARAWDTGTRHGLAPVAGAIDAAKRARWQGAFLPFATIGHPQAMTLALVSRDYPPHHRGGIATFSRDLAEALAAEGHQVHVIAESSTHSRVELVGGVWVHRVVLREHALSYDALERAIPQEIWNWCATALDEARRIASHRPLDLVEAPIWDAEGAAFLFEGRWPLVTSLHTTLHFSLQGRAELRDDAAWMARFGTPMLALEKELMLHSQAIRANSAAIRRDIEQAYDFRFDDASLRLVPLGMPDVAAPAAPAARGDGGVTVLFVGRLEARKGIDVLLAAIDPLLARHPQLRFRILGDDTLPMSGAQISYKEDCRRNGKLAAWGERVSFEGRVDDATLRAAYRECDIFVAPSRYESFGLVFVEAMREARPVIGCAAGGMPEVVSDGVNGLLVAPGDSAALAGAIEALAASPALRAGMGRAGRALFEEKFISRRMATDSLPLYGIALERFGRGRR</sequence>
<feature type="compositionally biased region" description="Basic and acidic residues" evidence="1">
    <location>
        <begin position="25"/>
        <end position="46"/>
    </location>
</feature>
<feature type="domain" description="Glycosyltransferase subfamily 4-like N-terminal" evidence="3">
    <location>
        <begin position="433"/>
        <end position="614"/>
    </location>
</feature>
<dbReference type="SUPFAM" id="SSF53756">
    <property type="entry name" value="UDP-Glycosyltransferase/glycogen phosphorylase"/>
    <property type="match status" value="1"/>
</dbReference>
<dbReference type="PANTHER" id="PTHR45947">
    <property type="entry name" value="SULFOQUINOVOSYL TRANSFERASE SQD2"/>
    <property type="match status" value="1"/>
</dbReference>
<evidence type="ECO:0000259" key="2">
    <source>
        <dbReference type="Pfam" id="PF00535"/>
    </source>
</evidence>
<evidence type="ECO:0000259" key="3">
    <source>
        <dbReference type="Pfam" id="PF13439"/>
    </source>
</evidence>
<evidence type="ECO:0000313" key="4">
    <source>
        <dbReference type="EMBL" id="RSZ58369.1"/>
    </source>
</evidence>
<feature type="region of interest" description="Disordered" evidence="1">
    <location>
        <begin position="1"/>
        <end position="86"/>
    </location>
</feature>
<dbReference type="Pfam" id="PF00535">
    <property type="entry name" value="Glycos_transf_2"/>
    <property type="match status" value="1"/>
</dbReference>
<feature type="domain" description="Glycosyltransferase 2-like" evidence="2">
    <location>
        <begin position="92"/>
        <end position="260"/>
    </location>
</feature>
<comment type="caution">
    <text evidence="4">The sequence shown here is derived from an EMBL/GenBank/DDBJ whole genome shotgun (WGS) entry which is preliminary data.</text>
</comment>
<dbReference type="CDD" id="cd03801">
    <property type="entry name" value="GT4_PimA-like"/>
    <property type="match status" value="1"/>
</dbReference>
<accession>A0A430HLM1</accession>
<reference evidence="4 5" key="1">
    <citation type="submission" date="2018-12" db="EMBL/GenBank/DDBJ databases">
        <authorList>
            <person name="Yang E."/>
        </authorList>
    </citation>
    <scope>NUCLEOTIDE SEQUENCE [LARGE SCALE GENOMIC DNA]</scope>
    <source>
        <strain evidence="4 5">SOD</strain>
    </source>
</reference>
<gene>
    <name evidence="4" type="ORF">EJB06_15605</name>
</gene>
<proteinExistence type="predicted"/>
<dbReference type="GO" id="GO:0016757">
    <property type="term" value="F:glycosyltransferase activity"/>
    <property type="evidence" value="ECO:0007669"/>
    <property type="project" value="TreeGrafter"/>
</dbReference>
<dbReference type="OrthoDB" id="8779556at2"/>
<evidence type="ECO:0000313" key="5">
    <source>
        <dbReference type="Proteomes" id="UP000278085"/>
    </source>
</evidence>
<dbReference type="Pfam" id="PF13439">
    <property type="entry name" value="Glyco_transf_4"/>
    <property type="match status" value="1"/>
</dbReference>
<feature type="compositionally biased region" description="Basic and acidic residues" evidence="1">
    <location>
        <begin position="54"/>
        <end position="70"/>
    </location>
</feature>
<protein>
    <submittedName>
        <fullName evidence="4">Glycosyltransferase</fullName>
    </submittedName>
</protein>
<dbReference type="Gene3D" id="3.40.50.2000">
    <property type="entry name" value="Glycogen Phosphorylase B"/>
    <property type="match status" value="2"/>
</dbReference>
<evidence type="ECO:0000256" key="1">
    <source>
        <dbReference type="SAM" id="MobiDB-lite"/>
    </source>
</evidence>
<feature type="compositionally biased region" description="Low complexity" evidence="1">
    <location>
        <begin position="1"/>
        <end position="24"/>
    </location>
</feature>
<dbReference type="InterPro" id="IPR029044">
    <property type="entry name" value="Nucleotide-diphossugar_trans"/>
</dbReference>
<organism evidence="4 5">
    <name type="scientific">Massilia atriviolacea</name>
    <dbReference type="NCBI Taxonomy" id="2495579"/>
    <lineage>
        <taxon>Bacteria</taxon>
        <taxon>Pseudomonadati</taxon>
        <taxon>Pseudomonadota</taxon>
        <taxon>Betaproteobacteria</taxon>
        <taxon>Burkholderiales</taxon>
        <taxon>Oxalobacteraceae</taxon>
        <taxon>Telluria group</taxon>
        <taxon>Massilia</taxon>
    </lineage>
</organism>
<keyword evidence="4" id="KW-0808">Transferase</keyword>
<dbReference type="Pfam" id="PF13692">
    <property type="entry name" value="Glyco_trans_1_4"/>
    <property type="match status" value="1"/>
</dbReference>
<keyword evidence="5" id="KW-1185">Reference proteome</keyword>
<dbReference type="InterPro" id="IPR001173">
    <property type="entry name" value="Glyco_trans_2-like"/>
</dbReference>
<dbReference type="Gene3D" id="3.90.550.10">
    <property type="entry name" value="Spore Coat Polysaccharide Biosynthesis Protein SpsA, Chain A"/>
    <property type="match status" value="1"/>
</dbReference>
<name>A0A430HLM1_9BURK</name>
<dbReference type="PANTHER" id="PTHR45947:SF13">
    <property type="entry name" value="TRANSFERASE"/>
    <property type="match status" value="1"/>
</dbReference>
<dbReference type="InterPro" id="IPR050194">
    <property type="entry name" value="Glycosyltransferase_grp1"/>
</dbReference>
<dbReference type="Proteomes" id="UP000278085">
    <property type="component" value="Unassembled WGS sequence"/>
</dbReference>
<dbReference type="AlphaFoldDB" id="A0A430HLM1"/>
<dbReference type="EMBL" id="RXLQ01000007">
    <property type="protein sequence ID" value="RSZ58369.1"/>
    <property type="molecule type" value="Genomic_DNA"/>
</dbReference>
<dbReference type="SUPFAM" id="SSF53448">
    <property type="entry name" value="Nucleotide-diphospho-sugar transferases"/>
    <property type="match status" value="1"/>
</dbReference>
<dbReference type="InterPro" id="IPR028098">
    <property type="entry name" value="Glyco_trans_4-like_N"/>
</dbReference>